<reference evidence="1" key="1">
    <citation type="submission" date="2023-04" db="EMBL/GenBank/DDBJ databases">
        <title>Ambrosiozyma monospora NBRC 10751.</title>
        <authorList>
            <person name="Ichikawa N."/>
            <person name="Sato H."/>
            <person name="Tonouchi N."/>
        </authorList>
    </citation>
    <scope>NUCLEOTIDE SEQUENCE</scope>
    <source>
        <strain evidence="1">NBRC 10751</strain>
    </source>
</reference>
<organism evidence="1 2">
    <name type="scientific">Ambrosiozyma monospora</name>
    <name type="common">Yeast</name>
    <name type="synonym">Endomycopsis monosporus</name>
    <dbReference type="NCBI Taxonomy" id="43982"/>
    <lineage>
        <taxon>Eukaryota</taxon>
        <taxon>Fungi</taxon>
        <taxon>Dikarya</taxon>
        <taxon>Ascomycota</taxon>
        <taxon>Saccharomycotina</taxon>
        <taxon>Pichiomycetes</taxon>
        <taxon>Pichiales</taxon>
        <taxon>Pichiaceae</taxon>
        <taxon>Ambrosiozyma</taxon>
    </lineage>
</organism>
<dbReference type="Proteomes" id="UP001165064">
    <property type="component" value="Unassembled WGS sequence"/>
</dbReference>
<proteinExistence type="predicted"/>
<accession>A0ACB5SRG6</accession>
<keyword evidence="2" id="KW-1185">Reference proteome</keyword>
<gene>
    <name evidence="1" type="ORF">Amon02_000031000</name>
</gene>
<sequence length="221" mass="24062">MTSSNTVSKGAVTSNILTTTGHLEADIQKLVNCGAQALIFDYANEPERFISYIETHGNESFVTRFVDIVNGSLVNISIAKSPKEFQRVNANFYNFNLSCLWKDRIRCLITWDIAISKSSQICQLPIEMFSFGYGNYVNYISGTSTTTDSNGSESTTVFMTTTTGLDRYGSSLALPTSICENCDSESWGVTQVTLTDDSTAGGALDPMALNDLGDEKMVVLG</sequence>
<dbReference type="EMBL" id="BSXS01000085">
    <property type="protein sequence ID" value="GME70728.1"/>
    <property type="molecule type" value="Genomic_DNA"/>
</dbReference>
<evidence type="ECO:0000313" key="1">
    <source>
        <dbReference type="EMBL" id="GME70728.1"/>
    </source>
</evidence>
<evidence type="ECO:0000313" key="2">
    <source>
        <dbReference type="Proteomes" id="UP001165064"/>
    </source>
</evidence>
<comment type="caution">
    <text evidence="1">The sequence shown here is derived from an EMBL/GenBank/DDBJ whole genome shotgun (WGS) entry which is preliminary data.</text>
</comment>
<name>A0ACB5SRG6_AMBMO</name>
<protein>
    <submittedName>
        <fullName evidence="1">Unnamed protein product</fullName>
    </submittedName>
</protein>